<proteinExistence type="predicted"/>
<dbReference type="AlphaFoldDB" id="A0A3M8P858"/>
<dbReference type="RefSeq" id="WP_123165311.1">
    <property type="nucleotide sequence ID" value="NZ_RIAX01000005.1"/>
</dbReference>
<accession>A0A3M8P858</accession>
<evidence type="ECO:0000313" key="1">
    <source>
        <dbReference type="EMBL" id="RNF39611.1"/>
    </source>
</evidence>
<comment type="caution">
    <text evidence="1">The sequence shown here is derived from an EMBL/GenBank/DDBJ whole genome shotgun (WGS) entry which is preliminary data.</text>
</comment>
<dbReference type="EMBL" id="RIAX01000005">
    <property type="protein sequence ID" value="RNF39611.1"/>
    <property type="molecule type" value="Genomic_DNA"/>
</dbReference>
<evidence type="ECO:0000313" key="2">
    <source>
        <dbReference type="Proteomes" id="UP000275473"/>
    </source>
</evidence>
<dbReference type="Proteomes" id="UP000275473">
    <property type="component" value="Unassembled WGS sequence"/>
</dbReference>
<sequence>MSVGGELEVNGNRAKTAIEGNQSIYISFKRDQLLGIRILFNTTKKKRLWTLRWAERDHVLYIISLQEDAY</sequence>
<protein>
    <submittedName>
        <fullName evidence="1">Uncharacterized protein</fullName>
    </submittedName>
</protein>
<name>A0A3M8P858_9BACL</name>
<reference evidence="1 2" key="1">
    <citation type="journal article" date="2018" name="Int. J. Syst. Evol. Microbiol.">
        <title>Planococcus salinus sp. nov., a moderately halophilic bacterium isolated from a saline-alkali soil.</title>
        <authorList>
            <person name="Gan L."/>
        </authorList>
    </citation>
    <scope>NUCLEOTIDE SEQUENCE [LARGE SCALE GENOMIC DNA]</scope>
    <source>
        <strain evidence="1 2">LCB217</strain>
    </source>
</reference>
<organism evidence="1 2">
    <name type="scientific">Planococcus salinus</name>
    <dbReference type="NCBI Taxonomy" id="1848460"/>
    <lineage>
        <taxon>Bacteria</taxon>
        <taxon>Bacillati</taxon>
        <taxon>Bacillota</taxon>
        <taxon>Bacilli</taxon>
        <taxon>Bacillales</taxon>
        <taxon>Caryophanaceae</taxon>
        <taxon>Planococcus</taxon>
    </lineage>
</organism>
<keyword evidence="2" id="KW-1185">Reference proteome</keyword>
<gene>
    <name evidence="1" type="ORF">EEX84_09065</name>
</gene>